<dbReference type="EMBL" id="CAAE01013079">
    <property type="protein sequence ID" value="CAF94796.1"/>
    <property type="molecule type" value="Genomic_DNA"/>
</dbReference>
<comment type="caution">
    <text evidence="2">The sequence shown here is derived from an EMBL/GenBank/DDBJ whole genome shotgun (WGS) entry which is preliminary data.</text>
</comment>
<feature type="compositionally biased region" description="Acidic residues" evidence="1">
    <location>
        <begin position="87"/>
        <end position="97"/>
    </location>
</feature>
<reference evidence="2" key="2">
    <citation type="submission" date="2004-02" db="EMBL/GenBank/DDBJ databases">
        <authorList>
            <consortium name="Genoscope"/>
            <consortium name="Whitehead Institute Centre for Genome Research"/>
        </authorList>
    </citation>
    <scope>NUCLEOTIDE SEQUENCE</scope>
</reference>
<dbReference type="KEGG" id="tng:GSTEN00011144G001"/>
<dbReference type="AlphaFoldDB" id="Q4SX36"/>
<protein>
    <submittedName>
        <fullName evidence="2">(spotted green pufferfish) hypothetical protein</fullName>
    </submittedName>
</protein>
<gene>
    <name evidence="2" type="ORF">GSTENG00011144001</name>
</gene>
<sequence length="97" mass="9940">WAATPRGCRRSQAATTAPSTPPSRRAWTGSTRGPPPTPSAFRSGPSWAGTSPSRAESWVSAAGGGGGESCDETRPNGRNSGCRSDHEAEEAVGVEDV</sequence>
<accession>Q4SX36</accession>
<name>Q4SX36_TETNG</name>
<feature type="non-terminal residue" evidence="2">
    <location>
        <position position="1"/>
    </location>
</feature>
<feature type="region of interest" description="Disordered" evidence="1">
    <location>
        <begin position="1"/>
        <end position="97"/>
    </location>
</feature>
<organism evidence="2">
    <name type="scientific">Tetraodon nigroviridis</name>
    <name type="common">Spotted green pufferfish</name>
    <name type="synonym">Chelonodon nigroviridis</name>
    <dbReference type="NCBI Taxonomy" id="99883"/>
    <lineage>
        <taxon>Eukaryota</taxon>
        <taxon>Metazoa</taxon>
        <taxon>Chordata</taxon>
        <taxon>Craniata</taxon>
        <taxon>Vertebrata</taxon>
        <taxon>Euteleostomi</taxon>
        <taxon>Actinopterygii</taxon>
        <taxon>Neopterygii</taxon>
        <taxon>Teleostei</taxon>
        <taxon>Neoteleostei</taxon>
        <taxon>Acanthomorphata</taxon>
        <taxon>Eupercaria</taxon>
        <taxon>Tetraodontiformes</taxon>
        <taxon>Tetradontoidea</taxon>
        <taxon>Tetraodontidae</taxon>
        <taxon>Tetraodon</taxon>
    </lineage>
</organism>
<evidence type="ECO:0000256" key="1">
    <source>
        <dbReference type="SAM" id="MobiDB-lite"/>
    </source>
</evidence>
<evidence type="ECO:0000313" key="2">
    <source>
        <dbReference type="EMBL" id="CAF94796.1"/>
    </source>
</evidence>
<reference evidence="2" key="1">
    <citation type="journal article" date="2004" name="Nature">
        <title>Genome duplication in the teleost fish Tetraodon nigroviridis reveals the early vertebrate proto-karyotype.</title>
        <authorList>
            <person name="Jaillon O."/>
            <person name="Aury J.-M."/>
            <person name="Brunet F."/>
            <person name="Petit J.-L."/>
            <person name="Stange-Thomann N."/>
            <person name="Mauceli E."/>
            <person name="Bouneau L."/>
            <person name="Fischer C."/>
            <person name="Ozouf-Costaz C."/>
            <person name="Bernot A."/>
            <person name="Nicaud S."/>
            <person name="Jaffe D."/>
            <person name="Fisher S."/>
            <person name="Lutfalla G."/>
            <person name="Dossat C."/>
            <person name="Segurens B."/>
            <person name="Dasilva C."/>
            <person name="Salanoubat M."/>
            <person name="Levy M."/>
            <person name="Boudet N."/>
            <person name="Castellano S."/>
            <person name="Anthouard V."/>
            <person name="Jubin C."/>
            <person name="Castelli V."/>
            <person name="Katinka M."/>
            <person name="Vacherie B."/>
            <person name="Biemont C."/>
            <person name="Skalli Z."/>
            <person name="Cattolico L."/>
            <person name="Poulain J."/>
            <person name="De Berardinis V."/>
            <person name="Cruaud C."/>
            <person name="Duprat S."/>
            <person name="Brottier P."/>
            <person name="Coutanceau J.-P."/>
            <person name="Gouzy J."/>
            <person name="Parra G."/>
            <person name="Lardier G."/>
            <person name="Chapple C."/>
            <person name="McKernan K.J."/>
            <person name="McEwan P."/>
            <person name="Bosak S."/>
            <person name="Kellis M."/>
            <person name="Volff J.-N."/>
            <person name="Guigo R."/>
            <person name="Zody M.C."/>
            <person name="Mesirov J."/>
            <person name="Lindblad-Toh K."/>
            <person name="Birren B."/>
            <person name="Nusbaum C."/>
            <person name="Kahn D."/>
            <person name="Robinson-Rechavi M."/>
            <person name="Laudet V."/>
            <person name="Schachter V."/>
            <person name="Quetier F."/>
            <person name="Saurin W."/>
            <person name="Scarpelli C."/>
            <person name="Wincker P."/>
            <person name="Lander E.S."/>
            <person name="Weissenbach J."/>
            <person name="Roest Crollius H."/>
        </authorList>
    </citation>
    <scope>NUCLEOTIDE SEQUENCE [LARGE SCALE GENOMIC DNA]</scope>
</reference>
<proteinExistence type="predicted"/>